<comment type="caution">
    <text evidence="1">The sequence shown here is derived from an EMBL/GenBank/DDBJ whole genome shotgun (WGS) entry which is preliminary data.</text>
</comment>
<dbReference type="RefSeq" id="WP_115884012.1">
    <property type="nucleotide sequence ID" value="NZ_CBCSHX010000001.1"/>
</dbReference>
<dbReference type="EMBL" id="QUMW01000009">
    <property type="protein sequence ID" value="REG25312.1"/>
    <property type="molecule type" value="Genomic_DNA"/>
</dbReference>
<evidence type="ECO:0000313" key="2">
    <source>
        <dbReference type="Proteomes" id="UP000257076"/>
    </source>
</evidence>
<dbReference type="Proteomes" id="UP000257076">
    <property type="component" value="Unassembled WGS sequence"/>
</dbReference>
<keyword evidence="2" id="KW-1185">Reference proteome</keyword>
<accession>A0A3E0B2E9</accession>
<organism evidence="1 2">
    <name type="scientific">Jeotgalicoccus halotolerans</name>
    <dbReference type="NCBI Taxonomy" id="157227"/>
    <lineage>
        <taxon>Bacteria</taxon>
        <taxon>Bacillati</taxon>
        <taxon>Bacillota</taxon>
        <taxon>Bacilli</taxon>
        <taxon>Bacillales</taxon>
        <taxon>Staphylococcaceae</taxon>
        <taxon>Jeotgalicoccus</taxon>
    </lineage>
</organism>
<gene>
    <name evidence="1" type="ORF">DFR63_0338</name>
</gene>
<reference evidence="1 2" key="1">
    <citation type="submission" date="2018-08" db="EMBL/GenBank/DDBJ databases">
        <title>Genomic Encyclopedia of Type Strains, Phase IV (KMG-IV): sequencing the most valuable type-strain genomes for metagenomic binning, comparative biology and taxonomic classification.</title>
        <authorList>
            <person name="Goeker M."/>
        </authorList>
    </citation>
    <scope>NUCLEOTIDE SEQUENCE [LARGE SCALE GENOMIC DNA]</scope>
    <source>
        <strain evidence="1 2">DSM 17274</strain>
    </source>
</reference>
<evidence type="ECO:0000313" key="1">
    <source>
        <dbReference type="EMBL" id="REG25312.1"/>
    </source>
</evidence>
<evidence type="ECO:0008006" key="3">
    <source>
        <dbReference type="Google" id="ProtNLM"/>
    </source>
</evidence>
<name>A0A3E0B2E9_9STAP</name>
<dbReference type="AlphaFoldDB" id="A0A3E0B2E9"/>
<proteinExistence type="predicted"/>
<sequence>MVWTPKARMEKLRWLLMERETSNYRNLQIQKFLFFNEMFNKLHGKQYDISSLRAYENGPVFSNTYGDLIHEEDEFYDELKKVEINLTPEEIDNMKRSECIIKTLTDYELSELTHHLDLWKSKEERIANGERQIPIEDSDISEQDMKKISQLYDLYEGMDDKEIIEISDKRYVISKEDMSKLTNEHTEVLDKLSVHENLINPVYVSIEDGVLMID</sequence>
<protein>
    <recommendedName>
        <fullName evidence="3">Phage-associated protein</fullName>
    </recommendedName>
</protein>